<sequence length="303" mass="34144">MDDESLVLAKLREDLRRQGYVRIPKSLFCLDDSRVEALRASFARLFDGHYETGIYPDEIHWRKGISRETATREICNGWKADGCVADTVLSPQLGRLACALMEWSSSRMGQDDVLHKPPQSGPVGFHQDGAYISDNFTPEQDNCLTMWIALDDADGENGALQYAPGSHLWTQQPPSLTEPDEKDNNMKTLSFHVGEGKDHIDSLRQAAAELGRDPLQAVASVRTVPVSTGEMVVHLQNTWHGSGPNTSKDRQRRALVAHLLDGQVKWSSTTKPHYIYGRYYIKGEFTPRDDFFPFTYRTTNAHH</sequence>
<evidence type="ECO:0000256" key="1">
    <source>
        <dbReference type="ARBA" id="ARBA00001962"/>
    </source>
</evidence>
<dbReference type="OrthoDB" id="445007at2759"/>
<dbReference type="Gene3D" id="2.60.120.620">
    <property type="entry name" value="q2cbj1_9rhob like domain"/>
    <property type="match status" value="1"/>
</dbReference>
<comment type="caution">
    <text evidence="2">The sequence shown here is derived from an EMBL/GenBank/DDBJ whole genome shotgun (WGS) entry which is preliminary data.</text>
</comment>
<keyword evidence="2" id="KW-0223">Dioxygenase</keyword>
<keyword evidence="3" id="KW-1185">Reference proteome</keyword>
<organism evidence="2 3">
    <name type="scientific">Seminavis robusta</name>
    <dbReference type="NCBI Taxonomy" id="568900"/>
    <lineage>
        <taxon>Eukaryota</taxon>
        <taxon>Sar</taxon>
        <taxon>Stramenopiles</taxon>
        <taxon>Ochrophyta</taxon>
        <taxon>Bacillariophyta</taxon>
        <taxon>Bacillariophyceae</taxon>
        <taxon>Bacillariophycidae</taxon>
        <taxon>Naviculales</taxon>
        <taxon>Naviculaceae</taxon>
        <taxon>Seminavis</taxon>
    </lineage>
</organism>
<gene>
    <name evidence="2" type="ORF">SEMRO_799_G204080.1</name>
</gene>
<proteinExistence type="predicted"/>
<dbReference type="PANTHER" id="PTHR20883:SF46">
    <property type="entry name" value="PHYTANOYL-COA HYDROXYLASE"/>
    <property type="match status" value="1"/>
</dbReference>
<dbReference type="InterPro" id="IPR008775">
    <property type="entry name" value="Phytyl_CoA_dOase-like"/>
</dbReference>
<dbReference type="EMBL" id="CAICTM010000798">
    <property type="protein sequence ID" value="CAB9516666.1"/>
    <property type="molecule type" value="Genomic_DNA"/>
</dbReference>
<name>A0A9N8E8G6_9STRA</name>
<reference evidence="2" key="1">
    <citation type="submission" date="2020-06" db="EMBL/GenBank/DDBJ databases">
        <authorList>
            <consortium name="Plant Systems Biology data submission"/>
        </authorList>
    </citation>
    <scope>NUCLEOTIDE SEQUENCE</scope>
    <source>
        <strain evidence="2">D6</strain>
    </source>
</reference>
<dbReference type="AlphaFoldDB" id="A0A9N8E8G6"/>
<dbReference type="Pfam" id="PF05721">
    <property type="entry name" value="PhyH"/>
    <property type="match status" value="1"/>
</dbReference>
<evidence type="ECO:0000313" key="3">
    <source>
        <dbReference type="Proteomes" id="UP001153069"/>
    </source>
</evidence>
<dbReference type="PANTHER" id="PTHR20883">
    <property type="entry name" value="PHYTANOYL-COA DIOXYGENASE DOMAIN CONTAINING 1"/>
    <property type="match status" value="1"/>
</dbReference>
<dbReference type="SUPFAM" id="SSF51197">
    <property type="entry name" value="Clavaminate synthase-like"/>
    <property type="match status" value="1"/>
</dbReference>
<dbReference type="Proteomes" id="UP001153069">
    <property type="component" value="Unassembled WGS sequence"/>
</dbReference>
<evidence type="ECO:0000313" key="2">
    <source>
        <dbReference type="EMBL" id="CAB9516666.1"/>
    </source>
</evidence>
<accession>A0A9N8E8G6</accession>
<comment type="cofactor">
    <cofactor evidence="1">
        <name>Fe cation</name>
        <dbReference type="ChEBI" id="CHEBI:24875"/>
    </cofactor>
</comment>
<dbReference type="GO" id="GO:0051213">
    <property type="term" value="F:dioxygenase activity"/>
    <property type="evidence" value="ECO:0007669"/>
    <property type="project" value="UniProtKB-KW"/>
</dbReference>
<keyword evidence="2" id="KW-0560">Oxidoreductase</keyword>
<protein>
    <submittedName>
        <fullName evidence="2">Phytanoyl-CoA dioxygenase (PhyH)</fullName>
    </submittedName>
</protein>